<name>A0A113RX36_PLABE</name>
<gene>
    <name evidence="1" type="ORF">PBK173_000264000</name>
</gene>
<dbReference type="InterPro" id="IPR009290">
    <property type="entry name" value="Radial_spoke_3"/>
</dbReference>
<evidence type="ECO:0000313" key="1">
    <source>
        <dbReference type="EMBL" id="CXI56957.1"/>
    </source>
</evidence>
<evidence type="ECO:0000313" key="2">
    <source>
        <dbReference type="Proteomes" id="UP000069549"/>
    </source>
</evidence>
<dbReference type="Proteomes" id="UP000069549">
    <property type="component" value="Chromosome 10"/>
</dbReference>
<dbReference type="EMBL" id="LT160030">
    <property type="protein sequence ID" value="CXI56957.1"/>
    <property type="molecule type" value="Genomic_DNA"/>
</dbReference>
<dbReference type="Pfam" id="PF06098">
    <property type="entry name" value="Radial_spoke_3"/>
    <property type="match status" value="1"/>
</dbReference>
<protein>
    <submittedName>
        <fullName evidence="1">Uncharacterized protein</fullName>
    </submittedName>
</protein>
<sequence length="433" mass="50501">MRNNEINLKIESLGVKSHKSTPKERFNNVQNVSEIIAPCDKKKIQNSNESTNKAHIRASKAQKLQLPKYNNGDKFTNIKLIIKKEVNSSDIENQESMCQKKIIPYKINKSSKMFENSKNAKCNRSNKMNKSCFVNQENIINSKNNEVSPNPSNPPFMKIKTNDEYLNELLKKKDVSIQPEFKYEPKKKEYNIPSPIVKSSEYTSNSSDDINTLDIIEQYQKKKKMKIEKKKKILLKKRKNELIKKITYKDAVTQVFIDDFTKYYSEVKPSIENIVQDVLNSALKSIYQEQELNQIQNNIGYYENIRTQKYGSLENAEKSCNAFYDETQQKIKDRIALKNKILIIIKKKIAFSKAKNNINHIIQKNVDSFSLSEYLPTNFEKGVNLIILPWLTECILYLVNVKKKIVHNIVSEMIEQTLIPRYELHKKNSNKII</sequence>
<reference evidence="1 2" key="1">
    <citation type="submission" date="2016-02" db="EMBL/GenBank/DDBJ databases">
        <authorList>
            <consortium name="Pathogen Informatics"/>
        </authorList>
    </citation>
    <scope>NUCLEOTIDE SEQUENCE [LARGE SCALE GENOMIC DNA]</scope>
    <source>
        <strain evidence="1 2">K173</strain>
    </source>
</reference>
<dbReference type="AlphaFoldDB" id="A0A113RX36"/>
<organism evidence="1 2">
    <name type="scientific">Plasmodium berghei</name>
    <dbReference type="NCBI Taxonomy" id="5821"/>
    <lineage>
        <taxon>Eukaryota</taxon>
        <taxon>Sar</taxon>
        <taxon>Alveolata</taxon>
        <taxon>Apicomplexa</taxon>
        <taxon>Aconoidasida</taxon>
        <taxon>Haemosporida</taxon>
        <taxon>Plasmodiidae</taxon>
        <taxon>Plasmodium</taxon>
        <taxon>Plasmodium (Vinckeia)</taxon>
    </lineage>
</organism>
<proteinExistence type="predicted"/>
<dbReference type="VEuPathDB" id="PlasmoDB:PBANKA_1039000"/>
<accession>A0A113RX36</accession>